<name>A0ABY5G0U5_9MICO</name>
<dbReference type="SUPFAM" id="SSF53474">
    <property type="entry name" value="alpha/beta-Hydrolases"/>
    <property type="match status" value="1"/>
</dbReference>
<keyword evidence="3" id="KW-1185">Reference proteome</keyword>
<evidence type="ECO:0000313" key="2">
    <source>
        <dbReference type="EMBL" id="UTT63591.1"/>
    </source>
</evidence>
<dbReference type="InterPro" id="IPR029058">
    <property type="entry name" value="AB_hydrolase_fold"/>
</dbReference>
<evidence type="ECO:0000313" key="3">
    <source>
        <dbReference type="Proteomes" id="UP001060039"/>
    </source>
</evidence>
<keyword evidence="2" id="KW-0378">Hydrolase</keyword>
<reference evidence="2" key="1">
    <citation type="submission" date="2022-07" db="EMBL/GenBank/DDBJ databases">
        <title>Taxonomic analysis of Microcella humidisoli nov. sp., isolated from riverside soil.</title>
        <authorList>
            <person name="Molina K.M."/>
            <person name="Kim S.B."/>
        </authorList>
    </citation>
    <scope>NUCLEOTIDE SEQUENCE</scope>
    <source>
        <strain evidence="2">MMS21-STM10</strain>
    </source>
</reference>
<proteinExistence type="predicted"/>
<protein>
    <submittedName>
        <fullName evidence="2">Alpha/beta hydrolase</fullName>
    </submittedName>
</protein>
<dbReference type="PANTHER" id="PTHR43433">
    <property type="entry name" value="HYDROLASE, ALPHA/BETA FOLD FAMILY PROTEIN"/>
    <property type="match status" value="1"/>
</dbReference>
<accession>A0ABY5G0U5</accession>
<gene>
    <name evidence="2" type="ORF">NNL39_05690</name>
</gene>
<dbReference type="Gene3D" id="3.40.50.1820">
    <property type="entry name" value="alpha/beta hydrolase"/>
    <property type="match status" value="1"/>
</dbReference>
<dbReference type="Pfam" id="PF00561">
    <property type="entry name" value="Abhydrolase_1"/>
    <property type="match status" value="1"/>
</dbReference>
<dbReference type="PANTHER" id="PTHR43433:SF5">
    <property type="entry name" value="AB HYDROLASE-1 DOMAIN-CONTAINING PROTEIN"/>
    <property type="match status" value="1"/>
</dbReference>
<dbReference type="Proteomes" id="UP001060039">
    <property type="component" value="Chromosome"/>
</dbReference>
<dbReference type="RefSeq" id="WP_255160723.1">
    <property type="nucleotide sequence ID" value="NZ_CP101497.1"/>
</dbReference>
<feature type="domain" description="AB hydrolase-1" evidence="1">
    <location>
        <begin position="33"/>
        <end position="268"/>
    </location>
</feature>
<organism evidence="2 3">
    <name type="scientific">Microcella humidisoli</name>
    <dbReference type="NCBI Taxonomy" id="2963406"/>
    <lineage>
        <taxon>Bacteria</taxon>
        <taxon>Bacillati</taxon>
        <taxon>Actinomycetota</taxon>
        <taxon>Actinomycetes</taxon>
        <taxon>Micrococcales</taxon>
        <taxon>Microbacteriaceae</taxon>
        <taxon>Microcella</taxon>
    </lineage>
</organism>
<dbReference type="InterPro" id="IPR050471">
    <property type="entry name" value="AB_hydrolase"/>
</dbReference>
<evidence type="ECO:0000259" key="1">
    <source>
        <dbReference type="Pfam" id="PF00561"/>
    </source>
</evidence>
<dbReference type="GO" id="GO:0016787">
    <property type="term" value="F:hydrolase activity"/>
    <property type="evidence" value="ECO:0007669"/>
    <property type="project" value="UniProtKB-KW"/>
</dbReference>
<dbReference type="PRINTS" id="PR00111">
    <property type="entry name" value="ABHYDROLASE"/>
</dbReference>
<dbReference type="EMBL" id="CP101497">
    <property type="protein sequence ID" value="UTT63591.1"/>
    <property type="molecule type" value="Genomic_DNA"/>
</dbReference>
<sequence length="289" mass="29959">MTAAASSDVLEFDITLPDGRTLHGYDAGGDGAPVMWHHGTPNVGTPPRPLLMLAAELGLRWVSFDRPGYGGSTANPGRSVADTAADAAALADILHLDRFAVVGHSGGGPHAIACAALQPARIIAAVSLGGLAPHDADGLDWFAGMGPTSTAALRAAQNGLEGKRLHEQEHPDAPIDFTDDDWAALRGPWGWLGEVAAAGVASGIEALIDDDIAYVTPWGVDLDAIVAPVLLAHGADDHVVPPGHSAWLAGHIAAAELWLVEGESHISSLAAERHGADDALRWLAEHVRR</sequence>
<dbReference type="InterPro" id="IPR000073">
    <property type="entry name" value="AB_hydrolase_1"/>
</dbReference>